<evidence type="ECO:0000313" key="2">
    <source>
        <dbReference type="Proteomes" id="UP000199513"/>
    </source>
</evidence>
<gene>
    <name evidence="1" type="ORF">SAMN04488541_100211</name>
</gene>
<accession>A0A1I2AU97</accession>
<evidence type="ECO:0000313" key="1">
    <source>
        <dbReference type="EMBL" id="SFE47541.1"/>
    </source>
</evidence>
<protein>
    <submittedName>
        <fullName evidence="1">Uncharacterized protein</fullName>
    </submittedName>
</protein>
<proteinExistence type="predicted"/>
<dbReference type="STRING" id="1003.SAMN04488541_100211"/>
<name>A0A1I2AU97_9BACT</name>
<keyword evidence="2" id="KW-1185">Reference proteome</keyword>
<dbReference type="OrthoDB" id="1490320at2"/>
<dbReference type="AlphaFoldDB" id="A0A1I2AU97"/>
<reference evidence="1 2" key="1">
    <citation type="submission" date="2016-10" db="EMBL/GenBank/DDBJ databases">
        <authorList>
            <person name="de Groot N.N."/>
        </authorList>
    </citation>
    <scope>NUCLEOTIDE SEQUENCE [LARGE SCALE GENOMIC DNA]</scope>
    <source>
        <strain>GEY</strain>
        <strain evidence="2">DSM 9560</strain>
    </source>
</reference>
<sequence>MSMIITLIAVILGLGVAGSVIFFAIKSHLEKTKKISAMVSDKEVIEIARQNGGEISAVLLCEKTDLSLDEAQTKINSLLMSGIIHQKWDWSDWSGSKHRYVLKDATKNYNSIEGKKGKAITDADVISVAVQSKGKITPAALCLKLNISIDEAKKKLDELYKKEIFEIDVTETGTITYYLSDKDLLNT</sequence>
<dbReference type="RefSeq" id="WP_091538605.1">
    <property type="nucleotide sequence ID" value="NZ_FONY01000002.1"/>
</dbReference>
<dbReference type="Proteomes" id="UP000199513">
    <property type="component" value="Unassembled WGS sequence"/>
</dbReference>
<dbReference type="EMBL" id="FONY01000002">
    <property type="protein sequence ID" value="SFE47541.1"/>
    <property type="molecule type" value="Genomic_DNA"/>
</dbReference>
<organism evidence="1 2">
    <name type="scientific">Thermoflexibacter ruber</name>
    <dbReference type="NCBI Taxonomy" id="1003"/>
    <lineage>
        <taxon>Bacteria</taxon>
        <taxon>Pseudomonadati</taxon>
        <taxon>Bacteroidota</taxon>
        <taxon>Cytophagia</taxon>
        <taxon>Cytophagales</taxon>
        <taxon>Thermoflexibacteraceae</taxon>
        <taxon>Thermoflexibacter</taxon>
    </lineage>
</organism>